<keyword evidence="1 2" id="KW-0344">Guanine-nucleotide releasing factor</keyword>
<dbReference type="Pfam" id="PF00618">
    <property type="entry name" value="RasGEF_N"/>
    <property type="match status" value="1"/>
</dbReference>
<feature type="domain" description="Cyclic nucleotide-binding" evidence="4">
    <location>
        <begin position="27"/>
        <end position="136"/>
    </location>
</feature>
<evidence type="ECO:0000256" key="2">
    <source>
        <dbReference type="PROSITE-ProRule" id="PRU00168"/>
    </source>
</evidence>
<dbReference type="InterPro" id="IPR000595">
    <property type="entry name" value="cNMP-bd_dom"/>
</dbReference>
<dbReference type="PROSITE" id="PS50009">
    <property type="entry name" value="RASGEF_CAT"/>
    <property type="match status" value="1"/>
</dbReference>
<dbReference type="SUPFAM" id="SSF46785">
    <property type="entry name" value="Winged helix' DNA-binding domain"/>
    <property type="match status" value="1"/>
</dbReference>
<gene>
    <name evidence="7" type="ORF">PMEA_00014405</name>
</gene>
<evidence type="ECO:0008006" key="9">
    <source>
        <dbReference type="Google" id="ProtNLM"/>
    </source>
</evidence>
<dbReference type="PROSITE" id="PS50042">
    <property type="entry name" value="CNMP_BINDING_3"/>
    <property type="match status" value="2"/>
</dbReference>
<dbReference type="PROSITE" id="PS50186">
    <property type="entry name" value="DEP"/>
    <property type="match status" value="1"/>
</dbReference>
<evidence type="ECO:0000259" key="4">
    <source>
        <dbReference type="PROSITE" id="PS50042"/>
    </source>
</evidence>
<evidence type="ECO:0000313" key="8">
    <source>
        <dbReference type="Proteomes" id="UP001159428"/>
    </source>
</evidence>
<dbReference type="SMART" id="SM00049">
    <property type="entry name" value="DEP"/>
    <property type="match status" value="1"/>
</dbReference>
<evidence type="ECO:0000313" key="7">
    <source>
        <dbReference type="EMBL" id="CAH3130938.1"/>
    </source>
</evidence>
<dbReference type="Gene3D" id="1.20.870.10">
    <property type="entry name" value="Son of sevenless (SoS) protein Chain: S domain 1"/>
    <property type="match status" value="1"/>
</dbReference>
<dbReference type="PROSITE" id="PS50212">
    <property type="entry name" value="RASGEF_NTER"/>
    <property type="match status" value="1"/>
</dbReference>
<dbReference type="SMART" id="SM00229">
    <property type="entry name" value="RasGEFN"/>
    <property type="match status" value="1"/>
</dbReference>
<dbReference type="CDD" id="cd00155">
    <property type="entry name" value="RasGEF"/>
    <property type="match status" value="1"/>
</dbReference>
<evidence type="ECO:0000259" key="6">
    <source>
        <dbReference type="PROSITE" id="PS50212"/>
    </source>
</evidence>
<evidence type="ECO:0000256" key="1">
    <source>
        <dbReference type="ARBA" id="ARBA00022658"/>
    </source>
</evidence>
<evidence type="ECO:0000259" key="3">
    <source>
        <dbReference type="PROSITE" id="PS50009"/>
    </source>
</evidence>
<organism evidence="7 8">
    <name type="scientific">Pocillopora meandrina</name>
    <dbReference type="NCBI Taxonomy" id="46732"/>
    <lineage>
        <taxon>Eukaryota</taxon>
        <taxon>Metazoa</taxon>
        <taxon>Cnidaria</taxon>
        <taxon>Anthozoa</taxon>
        <taxon>Hexacorallia</taxon>
        <taxon>Scleractinia</taxon>
        <taxon>Astrocoeniina</taxon>
        <taxon>Pocilloporidae</taxon>
        <taxon>Pocillopora</taxon>
    </lineage>
</organism>
<comment type="caution">
    <text evidence="7">The sequence shown here is derived from an EMBL/GenBank/DDBJ whole genome shotgun (WGS) entry which is preliminary data.</text>
</comment>
<keyword evidence="8" id="KW-1185">Reference proteome</keyword>
<feature type="domain" description="Ras-GEF" evidence="3">
    <location>
        <begin position="771"/>
        <end position="1008"/>
    </location>
</feature>
<dbReference type="SMART" id="SM00147">
    <property type="entry name" value="RasGEF"/>
    <property type="match status" value="1"/>
</dbReference>
<dbReference type="GO" id="GO:0005085">
    <property type="term" value="F:guanyl-nucleotide exchange factor activity"/>
    <property type="evidence" value="ECO:0007669"/>
    <property type="project" value="UniProtKB-KW"/>
</dbReference>
<protein>
    <recommendedName>
        <fullName evidence="9">Rap guanine nucleotide exchange factor 4</fullName>
    </recommendedName>
</protein>
<sequence length="1010" mass="116910">MVVEWISRLAKRPADRTGEDLDIIFARFKNLKAFERFNHAVLHQICYYGYYQDLEEGITLYRQGDIGCYWYVVLAGALEVRASKTGKYEDAEAICTLGPGNFFGESVLDDSPRRSTVITSEFCELLLIEKKFFRTIWERNKQFLEDIIPSPSSTPVGEQNCKMVPTITPLLYITALNNHTFFSPQYSPEALRNGGLVLRFAMLRHQSPKLIRDRELDKRKVCRCFVGSEAVDWLTKISPMVHGRFHAIAMLQALLEEGVITQVGHGYEFKDQDILYRFVMDENDNERPGKEAYSEEDLDDVLLMLSRSGLDAQLRMALRKPAMERTPDDLSLIYDELMHVKALQYLSTMVKKELSYAFVLESSFKKGTVLFSEGEEGISWYIILKGSVNVVVHGKGVVCQLNEGDDFGKLALVNNALRTATIETSQDICHFLKIGKKDFNRILKDVETNTVRLKEHRKDVLVLEKINIPNMFGEDNSQTHIPQIQKYSVMAGTPEKMVEYLLETRMDNSNTNNFDDHFLNDFLIAFPIFMTTEALCRELLSNYNRTNCFIIGQDETRNITAEHKMAIKRRVVQMTLRWCYLAGNLFLENQCIFRFIEELMDYLETDELFNEFNLLKTAMRTLKERYPTDDLIDGKIFAPVRHSPHRRMGLANITKAIRDYKSIRGIDQNIFRVFCADHTYTTVALPYNATAQTIINAAEERVLLGDDCILCEVKSSGERVPFKPNEICVTTGLSVNGRLFIAPREHLDSLTPTPEQEGPSTSNLTFLESVGSKELAYYITQYDYELFNAVNIHEYIFRIFGKESHKQITANLDLLLRRFNEVQLWVETQILLTQHLNKRVYLLKKFIKLAAHCKEYNNWYSFFAVVMALNSVAVSRLSQTWEKLPSKFRKIYEEFEGILEPSRNHRVYRLLAGKMKPPILPFMPLLIKDMTFTNVGNKTQFDDLVNFEKMRMISSTIRLIQYCRSEPFKAEPPTQVKIAQEITIFVRNFNVIDNERILNQFSHRLEPKKN</sequence>
<dbReference type="AlphaFoldDB" id="A0AAU9WYI4"/>
<dbReference type="GO" id="GO:0007265">
    <property type="term" value="P:Ras protein signal transduction"/>
    <property type="evidence" value="ECO:0007669"/>
    <property type="project" value="TreeGrafter"/>
</dbReference>
<feature type="domain" description="DEP" evidence="5">
    <location>
        <begin position="205"/>
        <end position="280"/>
    </location>
</feature>
<dbReference type="InterPro" id="IPR014710">
    <property type="entry name" value="RmlC-like_jellyroll"/>
</dbReference>
<dbReference type="GO" id="GO:0005886">
    <property type="term" value="C:plasma membrane"/>
    <property type="evidence" value="ECO:0007669"/>
    <property type="project" value="TreeGrafter"/>
</dbReference>
<dbReference type="SUPFAM" id="SSF48366">
    <property type="entry name" value="Ras GEF"/>
    <property type="match status" value="1"/>
</dbReference>
<dbReference type="InterPro" id="IPR036964">
    <property type="entry name" value="RASGEF_cat_dom_sf"/>
</dbReference>
<dbReference type="PANTHER" id="PTHR23113">
    <property type="entry name" value="GUANINE NUCLEOTIDE EXCHANGE FACTOR"/>
    <property type="match status" value="1"/>
</dbReference>
<evidence type="ECO:0000259" key="5">
    <source>
        <dbReference type="PROSITE" id="PS50186"/>
    </source>
</evidence>
<feature type="domain" description="N-terminal Ras-GEF" evidence="6">
    <location>
        <begin position="485"/>
        <end position="623"/>
    </location>
</feature>
<dbReference type="Gene3D" id="1.10.840.10">
    <property type="entry name" value="Ras guanine-nucleotide exchange factors catalytic domain"/>
    <property type="match status" value="1"/>
</dbReference>
<dbReference type="Gene3D" id="3.10.20.90">
    <property type="entry name" value="Phosphatidylinositol 3-kinase Catalytic Subunit, Chain A, domain 1"/>
    <property type="match status" value="1"/>
</dbReference>
<dbReference type="Pfam" id="PF00617">
    <property type="entry name" value="RasGEF"/>
    <property type="match status" value="1"/>
</dbReference>
<dbReference type="InterPro" id="IPR036390">
    <property type="entry name" value="WH_DNA-bd_sf"/>
</dbReference>
<dbReference type="Gene3D" id="1.10.8.1240">
    <property type="match status" value="1"/>
</dbReference>
<dbReference type="InterPro" id="IPR000651">
    <property type="entry name" value="Ras-like_Gua-exchang_fac_N"/>
</dbReference>
<dbReference type="PANTHER" id="PTHR23113:SF327">
    <property type="entry name" value="EXCHANGE PROTEIN DIRECTLY ACTIVATED BY CAMP, ISOFORM E"/>
    <property type="match status" value="1"/>
</dbReference>
<reference evidence="7 8" key="1">
    <citation type="submission" date="2022-05" db="EMBL/GenBank/DDBJ databases">
        <authorList>
            <consortium name="Genoscope - CEA"/>
            <person name="William W."/>
        </authorList>
    </citation>
    <scope>NUCLEOTIDE SEQUENCE [LARGE SCALE GENOMIC DNA]</scope>
</reference>
<dbReference type="SMART" id="SM00100">
    <property type="entry name" value="cNMP"/>
    <property type="match status" value="2"/>
</dbReference>
<dbReference type="EMBL" id="CALNXJ010000025">
    <property type="protein sequence ID" value="CAH3130938.1"/>
    <property type="molecule type" value="Genomic_DNA"/>
</dbReference>
<dbReference type="Pfam" id="PF00610">
    <property type="entry name" value="DEP"/>
    <property type="match status" value="1"/>
</dbReference>
<dbReference type="InterPro" id="IPR029071">
    <property type="entry name" value="Ubiquitin-like_domsf"/>
</dbReference>
<dbReference type="InterPro" id="IPR023578">
    <property type="entry name" value="Ras_GEF_dom_sf"/>
</dbReference>
<dbReference type="Gene3D" id="2.60.120.10">
    <property type="entry name" value="Jelly Rolls"/>
    <property type="match status" value="2"/>
</dbReference>
<accession>A0AAU9WYI4</accession>
<name>A0AAU9WYI4_9CNID</name>
<dbReference type="InterPro" id="IPR008937">
    <property type="entry name" value="Ras-like_GEF"/>
</dbReference>
<dbReference type="Gene3D" id="1.10.10.10">
    <property type="entry name" value="Winged helix-like DNA-binding domain superfamily/Winged helix DNA-binding domain"/>
    <property type="match status" value="1"/>
</dbReference>
<feature type="domain" description="Cyclic nucleotide-binding" evidence="4">
    <location>
        <begin position="342"/>
        <end position="443"/>
    </location>
</feature>
<proteinExistence type="predicted"/>
<dbReference type="InterPro" id="IPR036388">
    <property type="entry name" value="WH-like_DNA-bd_sf"/>
</dbReference>
<dbReference type="SUPFAM" id="SSF54236">
    <property type="entry name" value="Ubiquitin-like"/>
    <property type="match status" value="1"/>
</dbReference>
<dbReference type="Proteomes" id="UP001159428">
    <property type="component" value="Unassembled WGS sequence"/>
</dbReference>
<dbReference type="Pfam" id="PF00027">
    <property type="entry name" value="cNMP_binding"/>
    <property type="match status" value="2"/>
</dbReference>
<dbReference type="InterPro" id="IPR000591">
    <property type="entry name" value="DEP_dom"/>
</dbReference>
<dbReference type="InterPro" id="IPR001895">
    <property type="entry name" value="RASGEF_cat_dom"/>
</dbReference>
<dbReference type="InterPro" id="IPR018490">
    <property type="entry name" value="cNMP-bd_dom_sf"/>
</dbReference>
<dbReference type="SUPFAM" id="SSF51206">
    <property type="entry name" value="cAMP-binding domain-like"/>
    <property type="match status" value="2"/>
</dbReference>
<dbReference type="CDD" id="cd00038">
    <property type="entry name" value="CAP_ED"/>
    <property type="match status" value="2"/>
</dbReference>